<sequence length="231" mass="24153">MTALVIQNDPVAPLGLLARFLDSPCVLRAWEDPGAIARLVEQAGAGSPPFSSLVVLGGTADAHADAAWPWLPDLRALIAACAGAGVRVLGVCLGAQLAAVALGGRVDVGAPLGPECGVTRISWTGDALSHEDPLIRSLTRARVVFEDHGDAIGGAPRGSKLLAVSEKYPQAFLAGSVLGVQFHPEITEPIARRWQESNEDTDTERIIAGYRAHEAGLASTCEALAQWVARE</sequence>
<dbReference type="GO" id="GO:0005829">
    <property type="term" value="C:cytosol"/>
    <property type="evidence" value="ECO:0007669"/>
    <property type="project" value="TreeGrafter"/>
</dbReference>
<evidence type="ECO:0000313" key="3">
    <source>
        <dbReference type="Proteomes" id="UP000004578"/>
    </source>
</evidence>
<dbReference type="PROSITE" id="PS51273">
    <property type="entry name" value="GATASE_TYPE_1"/>
    <property type="match status" value="1"/>
</dbReference>
<dbReference type="SUPFAM" id="SSF52317">
    <property type="entry name" value="Class I glutamine amidotransferase-like"/>
    <property type="match status" value="1"/>
</dbReference>
<keyword evidence="2" id="KW-0808">Transferase</keyword>
<keyword evidence="2" id="KW-0315">Glutamine amidotransferase</keyword>
<dbReference type="PATRIC" id="fig|1125717.3.peg.1547"/>
<dbReference type="InterPro" id="IPR044992">
    <property type="entry name" value="ChyE-like"/>
</dbReference>
<gene>
    <name evidence="2" type="ORF">HMPREF1317_1807</name>
</gene>
<dbReference type="Pfam" id="PF00117">
    <property type="entry name" value="GATase"/>
    <property type="match status" value="1"/>
</dbReference>
<organism evidence="2 3">
    <name type="scientific">Schaalia georgiae F0490</name>
    <dbReference type="NCBI Taxonomy" id="1125717"/>
    <lineage>
        <taxon>Bacteria</taxon>
        <taxon>Bacillati</taxon>
        <taxon>Actinomycetota</taxon>
        <taxon>Actinomycetes</taxon>
        <taxon>Actinomycetales</taxon>
        <taxon>Actinomycetaceae</taxon>
        <taxon>Schaalia</taxon>
    </lineage>
</organism>
<protein>
    <submittedName>
        <fullName evidence="2">Class I glutamine amidotransferase</fullName>
    </submittedName>
</protein>
<dbReference type="PANTHER" id="PTHR42695:SF5">
    <property type="entry name" value="GLUTAMINE AMIDOTRANSFERASE YLR126C-RELATED"/>
    <property type="match status" value="1"/>
</dbReference>
<dbReference type="GO" id="GO:0016740">
    <property type="term" value="F:transferase activity"/>
    <property type="evidence" value="ECO:0007669"/>
    <property type="project" value="UniProtKB-KW"/>
</dbReference>
<dbReference type="InterPro" id="IPR029062">
    <property type="entry name" value="Class_I_gatase-like"/>
</dbReference>
<proteinExistence type="predicted"/>
<dbReference type="CDD" id="cd01741">
    <property type="entry name" value="GATase1_1"/>
    <property type="match status" value="1"/>
</dbReference>
<dbReference type="PANTHER" id="PTHR42695">
    <property type="entry name" value="GLUTAMINE AMIDOTRANSFERASE YLR126C-RELATED"/>
    <property type="match status" value="1"/>
</dbReference>
<dbReference type="RefSeq" id="WP_005871589.1">
    <property type="nucleotide sequence ID" value="NZ_AKFS01000248.1"/>
</dbReference>
<dbReference type="Gene3D" id="3.40.50.880">
    <property type="match status" value="1"/>
</dbReference>
<dbReference type="Proteomes" id="UP000004578">
    <property type="component" value="Unassembled WGS sequence"/>
</dbReference>
<reference evidence="2 3" key="1">
    <citation type="submission" date="2012-05" db="EMBL/GenBank/DDBJ databases">
        <authorList>
            <person name="Harkins D.M."/>
            <person name="Madupu R."/>
            <person name="Durkin A.S."/>
            <person name="Torralba M."/>
            <person name="Methe B."/>
            <person name="Sutton G.G."/>
            <person name="Nelson K.E."/>
        </authorList>
    </citation>
    <scope>NUCLEOTIDE SEQUENCE [LARGE SCALE GENOMIC DNA]</scope>
    <source>
        <strain evidence="2 3">F0490</strain>
    </source>
</reference>
<dbReference type="AlphaFoldDB" id="J1H267"/>
<feature type="domain" description="Glutamine amidotransferase" evidence="1">
    <location>
        <begin position="53"/>
        <end position="187"/>
    </location>
</feature>
<evidence type="ECO:0000313" key="2">
    <source>
        <dbReference type="EMBL" id="EJF39560.1"/>
    </source>
</evidence>
<dbReference type="InterPro" id="IPR017926">
    <property type="entry name" value="GATASE"/>
</dbReference>
<dbReference type="OrthoDB" id="5196541at2"/>
<name>J1H267_9ACTO</name>
<accession>J1H267</accession>
<dbReference type="EMBL" id="AKFS01000248">
    <property type="protein sequence ID" value="EJF39560.1"/>
    <property type="molecule type" value="Genomic_DNA"/>
</dbReference>
<comment type="caution">
    <text evidence="2">The sequence shown here is derived from an EMBL/GenBank/DDBJ whole genome shotgun (WGS) entry which is preliminary data.</text>
</comment>
<keyword evidence="3" id="KW-1185">Reference proteome</keyword>
<evidence type="ECO:0000259" key="1">
    <source>
        <dbReference type="Pfam" id="PF00117"/>
    </source>
</evidence>